<dbReference type="Gene3D" id="3.40.50.300">
    <property type="entry name" value="P-loop containing nucleotide triphosphate hydrolases"/>
    <property type="match status" value="1"/>
</dbReference>
<accession>A0A9E7PJS7</accession>
<reference evidence="1" key="1">
    <citation type="submission" date="2022-04" db="EMBL/GenBank/DDBJ databases">
        <title>Complete genome of Methanoplanus endosymbiosus DSM 3599.</title>
        <authorList>
            <person name="Chen S.-C."/>
            <person name="You Y.-T."/>
            <person name="Zhou Y.-Z."/>
            <person name="Lai M.-C."/>
        </authorList>
    </citation>
    <scope>NUCLEOTIDE SEQUENCE</scope>
    <source>
        <strain evidence="1">DSM 3599</strain>
    </source>
</reference>
<keyword evidence="2" id="KW-1185">Reference proteome</keyword>
<proteinExistence type="predicted"/>
<evidence type="ECO:0000313" key="2">
    <source>
        <dbReference type="Proteomes" id="UP001060368"/>
    </source>
</evidence>
<dbReference type="AlphaFoldDB" id="A0A9E7PJS7"/>
<dbReference type="EMBL" id="CP096115">
    <property type="protein sequence ID" value="UUX91189.1"/>
    <property type="molecule type" value="Genomic_DNA"/>
</dbReference>
<sequence>MTSEYNHQYEKKLYLVVSAANKLRQSNIEVLRNLIQNDHPVLIVTTNQPYATLVKNYEENGLDLKHIYFIDAITRYATGKITEGAENCRFVNSPSNLTDLGIAITEMLDSIPEDKPFILFDSISTMLIYIPSINISKFFHFVTSKLRLMDSSGIFLAVETGLDPLLLSQITTFVDEIIDI</sequence>
<dbReference type="Pfam" id="PF24336">
    <property type="entry name" value="DUF7504"/>
    <property type="match status" value="1"/>
</dbReference>
<gene>
    <name evidence="1" type="ORF">L6E24_07295</name>
</gene>
<dbReference type="RefSeq" id="WP_257741341.1">
    <property type="nucleotide sequence ID" value="NZ_CP096115.1"/>
</dbReference>
<dbReference type="Proteomes" id="UP001060368">
    <property type="component" value="Chromosome"/>
</dbReference>
<dbReference type="KEGG" id="mend:L6E24_07295"/>
<organism evidence="1 2">
    <name type="scientific">Methanoplanus endosymbiosus</name>
    <dbReference type="NCBI Taxonomy" id="33865"/>
    <lineage>
        <taxon>Archaea</taxon>
        <taxon>Methanobacteriati</taxon>
        <taxon>Methanobacteriota</taxon>
        <taxon>Stenosarchaea group</taxon>
        <taxon>Methanomicrobia</taxon>
        <taxon>Methanomicrobiales</taxon>
        <taxon>Methanomicrobiaceae</taxon>
        <taxon>Methanoplanus</taxon>
    </lineage>
</organism>
<dbReference type="InterPro" id="IPR027417">
    <property type="entry name" value="P-loop_NTPase"/>
</dbReference>
<dbReference type="InterPro" id="IPR055927">
    <property type="entry name" value="DUF7504"/>
</dbReference>
<dbReference type="GeneID" id="74307493"/>
<evidence type="ECO:0000313" key="1">
    <source>
        <dbReference type="EMBL" id="UUX91189.1"/>
    </source>
</evidence>
<name>A0A9E7PJS7_9EURY</name>
<protein>
    <recommendedName>
        <fullName evidence="3">KaiC-like domain-containing protein</fullName>
    </recommendedName>
</protein>
<evidence type="ECO:0008006" key="3">
    <source>
        <dbReference type="Google" id="ProtNLM"/>
    </source>
</evidence>